<dbReference type="RefSeq" id="WP_020540020.1">
    <property type="nucleotide sequence ID" value="NZ_CP068985.1"/>
</dbReference>
<dbReference type="PANTHER" id="PTHR42760:SF127">
    <property type="entry name" value="3-KETOACYL-ACYL CARRIER PROTEIN REDUCTASE-RELATED"/>
    <property type="match status" value="1"/>
</dbReference>
<evidence type="ECO:0000313" key="2">
    <source>
        <dbReference type="EMBL" id="QYC41203.1"/>
    </source>
</evidence>
<dbReference type="GO" id="GO:0004316">
    <property type="term" value="F:3-oxoacyl-[acyl-carrier-protein] reductase (NADPH) activity"/>
    <property type="evidence" value="ECO:0007669"/>
    <property type="project" value="UniProtKB-EC"/>
</dbReference>
<dbReference type="Gene3D" id="3.40.50.720">
    <property type="entry name" value="NAD(P)-binding Rossmann-like Domain"/>
    <property type="match status" value="2"/>
</dbReference>
<protein>
    <submittedName>
        <fullName evidence="2">3-oxoacyl-[acyl-carrier-protein] reductase FabG</fullName>
        <ecNumber evidence="2">1.1.1.100</ecNumber>
    </submittedName>
</protein>
<dbReference type="SUPFAM" id="SSF51735">
    <property type="entry name" value="NAD(P)-binding Rossmann-fold domains"/>
    <property type="match status" value="1"/>
</dbReference>
<evidence type="ECO:0000313" key="3">
    <source>
        <dbReference type="Proteomes" id="UP000824681"/>
    </source>
</evidence>
<dbReference type="InterPro" id="IPR036291">
    <property type="entry name" value="NAD(P)-bd_dom_sf"/>
</dbReference>
<dbReference type="Proteomes" id="UP000824681">
    <property type="component" value="Chromosome"/>
</dbReference>
<dbReference type="Pfam" id="PF13561">
    <property type="entry name" value="adh_short_C2"/>
    <property type="match status" value="1"/>
</dbReference>
<organism evidence="2 3">
    <name type="scientific">Nonomuraea coxensis DSM 45129</name>
    <dbReference type="NCBI Taxonomy" id="1122611"/>
    <lineage>
        <taxon>Bacteria</taxon>
        <taxon>Bacillati</taxon>
        <taxon>Actinomycetota</taxon>
        <taxon>Actinomycetes</taxon>
        <taxon>Streptosporangiales</taxon>
        <taxon>Streptosporangiaceae</taxon>
        <taxon>Nonomuraea</taxon>
    </lineage>
</organism>
<reference evidence="2 3" key="1">
    <citation type="journal article" date="2021" name="ACS Chem. Biol.">
        <title>Genomic-Led Discovery of a Novel Glycopeptide Antibiotic by Nonomuraea coxensis DSM 45129.</title>
        <authorList>
            <person name="Yushchuk O."/>
            <person name="Vior N.M."/>
            <person name="Andreo-Vidal A."/>
            <person name="Berini F."/>
            <person name="Ruckert C."/>
            <person name="Busche T."/>
            <person name="Binda E."/>
            <person name="Kalinowski J."/>
            <person name="Truman A.W."/>
            <person name="Marinelli F."/>
        </authorList>
    </citation>
    <scope>NUCLEOTIDE SEQUENCE [LARGE SCALE GENOMIC DNA]</scope>
    <source>
        <strain evidence="2 3">DSM 45129</strain>
    </source>
</reference>
<dbReference type="PANTHER" id="PTHR42760">
    <property type="entry name" value="SHORT-CHAIN DEHYDROGENASES/REDUCTASES FAMILY MEMBER"/>
    <property type="match status" value="1"/>
</dbReference>
<keyword evidence="2" id="KW-0560">Oxidoreductase</keyword>
<name>A0ABX8U3H9_9ACTN</name>
<dbReference type="PROSITE" id="PS00061">
    <property type="entry name" value="ADH_SHORT"/>
    <property type="match status" value="1"/>
</dbReference>
<sequence length="182" mass="18805">MDDLRGRVALLTGASGGIGQAVGRLLIAAGVRTAFTYRSRAEVDAATWDRTMAVNLRAPFLLAQRALPGMAGRGFGRVLFTSSVAGFTGGIVGPHYAASKAGLHGLVHFLAARVAERGVTVNAVAPALIEGTAMLPGAARPGLVPVRRFGRPEEVADLALAVLRNGYVTSQVLSVDGGAYPR</sequence>
<accession>A0ABX8U3H9</accession>
<dbReference type="InterPro" id="IPR020904">
    <property type="entry name" value="Sc_DH/Rdtase_CS"/>
</dbReference>
<dbReference type="EC" id="1.1.1.100" evidence="2"/>
<comment type="similarity">
    <text evidence="1">Belongs to the short-chain dehydrogenases/reductases (SDR) family.</text>
</comment>
<dbReference type="InterPro" id="IPR002347">
    <property type="entry name" value="SDR_fam"/>
</dbReference>
<proteinExistence type="inferred from homology"/>
<dbReference type="PRINTS" id="PR00081">
    <property type="entry name" value="GDHRDH"/>
</dbReference>
<keyword evidence="3" id="KW-1185">Reference proteome</keyword>
<evidence type="ECO:0000256" key="1">
    <source>
        <dbReference type="ARBA" id="ARBA00006484"/>
    </source>
</evidence>
<gene>
    <name evidence="2" type="primary">fabG17</name>
    <name evidence="2" type="ORF">Nocox_17970</name>
</gene>
<dbReference type="EMBL" id="CP068985">
    <property type="protein sequence ID" value="QYC41203.1"/>
    <property type="molecule type" value="Genomic_DNA"/>
</dbReference>